<dbReference type="EMBL" id="CP134494">
    <property type="protein sequence ID" value="WNF23241.1"/>
    <property type="molecule type" value="Genomic_DNA"/>
</dbReference>
<dbReference type="Proteomes" id="UP001303324">
    <property type="component" value="Chromosome"/>
</dbReference>
<dbReference type="PANTHER" id="PTHR33408">
    <property type="entry name" value="TRANSPOSASE"/>
    <property type="match status" value="1"/>
</dbReference>
<dbReference type="EMBL" id="CP134494">
    <property type="protein sequence ID" value="WNF23319.1"/>
    <property type="molecule type" value="Genomic_DNA"/>
</dbReference>
<feature type="domain" description="Transposase InsH N-terminal" evidence="1">
    <location>
        <begin position="20"/>
        <end position="111"/>
    </location>
</feature>
<gene>
    <name evidence="5" type="ORF">RH061_01655</name>
    <name evidence="6" type="ORF">RH061_02075</name>
    <name evidence="7" type="ORF">RH061_06350</name>
    <name evidence="8" type="ORF">RH061_08805</name>
    <name evidence="3" type="ORF">RH061_13440</name>
    <name evidence="4" type="ORF">RH061_15285</name>
</gene>
<organism evidence="7 9">
    <name type="scientific">Mesobacillus jeotgali</name>
    <dbReference type="NCBI Taxonomy" id="129985"/>
    <lineage>
        <taxon>Bacteria</taxon>
        <taxon>Bacillati</taxon>
        <taxon>Bacillota</taxon>
        <taxon>Bacilli</taxon>
        <taxon>Bacillales</taxon>
        <taxon>Bacillaceae</taxon>
        <taxon>Mesobacillus</taxon>
    </lineage>
</organism>
<keyword evidence="9" id="KW-1185">Reference proteome</keyword>
<sequence length="485" mass="55808">MMSMQQSIKLSPYMGLYDLIVPKDNMLRQINDLVDFTFVYEELKDKYCLDNGRNAIDPIRMFKYLLLKTIHDLSDVDIVDRSKYDMSFKYFLDMTPEEEVIDPSSLTKFRKLRLKDINLLDLLINKTVEIALEKEIIKSKSIIVDATHTKARYNQMKPKEVLMERSKKLRKAIYQIDESMKSKFPSKTKTDVLEDEIAYSQKLIEVIEKEETLIQYPVVKEQLNLLKETVADDLEQIKCSKDHDAKVGHKTADSSFFGYKTHLAMSEERIITAAVITTGEKNDGKQLQTLIEKSEDAGIQVETVIGDAAYSEKDNIKYSKTNKINLVAKLNPSVTQGFRSKEDEFEFNKDAGMYVCKAGHLAIRKARTGKKNTGTNQVDTYYFDIDKCKRCPLREGCYKEGAKSKTYSVSLKSTEHLDQAEFQESEYFKQKSKERYKIEAKNSELKHRHGYDVATSSGLIGMEMQGAMAIFTVNLKRILKLKGQQ</sequence>
<dbReference type="InterPro" id="IPR025668">
    <property type="entry name" value="Tnp_DDE_dom"/>
</dbReference>
<evidence type="ECO:0000259" key="1">
    <source>
        <dbReference type="Pfam" id="PF05598"/>
    </source>
</evidence>
<evidence type="ECO:0000313" key="5">
    <source>
        <dbReference type="EMBL" id="WNF23241.1"/>
    </source>
</evidence>
<proteinExistence type="predicted"/>
<dbReference type="EMBL" id="CP134494">
    <property type="protein sequence ID" value="WNF24101.1"/>
    <property type="molecule type" value="Genomic_DNA"/>
</dbReference>
<dbReference type="InterPro" id="IPR047629">
    <property type="entry name" value="IS1182_transpos"/>
</dbReference>
<dbReference type="EMBL" id="CP134494">
    <property type="protein sequence ID" value="WNF21548.1"/>
    <property type="molecule type" value="Genomic_DNA"/>
</dbReference>
<evidence type="ECO:0000313" key="4">
    <source>
        <dbReference type="EMBL" id="WNF21548.1"/>
    </source>
</evidence>
<evidence type="ECO:0000313" key="3">
    <source>
        <dbReference type="EMBL" id="WNF21204.1"/>
    </source>
</evidence>
<dbReference type="EMBL" id="CP134494">
    <property type="protein sequence ID" value="WNF24570.1"/>
    <property type="molecule type" value="Genomic_DNA"/>
</dbReference>
<evidence type="ECO:0000313" key="6">
    <source>
        <dbReference type="EMBL" id="WNF23319.1"/>
    </source>
</evidence>
<dbReference type="RefSeq" id="WP_311070855.1">
    <property type="nucleotide sequence ID" value="NZ_CP134494.1"/>
</dbReference>
<protein>
    <submittedName>
        <fullName evidence="7">IS1182 family transposase</fullName>
    </submittedName>
</protein>
<dbReference type="InterPro" id="IPR008490">
    <property type="entry name" value="Transposase_InsH_N"/>
</dbReference>
<reference evidence="7 9" key="1">
    <citation type="submission" date="2023-09" db="EMBL/GenBank/DDBJ databases">
        <title>Microbial mechanism of fulvic acid promoting antimony reduction mineralization in rice fields.</title>
        <authorList>
            <person name="Chen G."/>
            <person name="Lan J."/>
        </authorList>
    </citation>
    <scope>NUCLEOTIDE SEQUENCE [LARGE SCALE GENOMIC DNA]</scope>
    <source>
        <strain evidence="7 9">PS1</strain>
    </source>
</reference>
<evidence type="ECO:0000313" key="9">
    <source>
        <dbReference type="Proteomes" id="UP001303324"/>
    </source>
</evidence>
<evidence type="ECO:0000259" key="2">
    <source>
        <dbReference type="Pfam" id="PF13751"/>
    </source>
</evidence>
<feature type="domain" description="Transposase DDE" evidence="2">
    <location>
        <begin position="355"/>
        <end position="478"/>
    </location>
</feature>
<evidence type="ECO:0000313" key="7">
    <source>
        <dbReference type="EMBL" id="WNF24101.1"/>
    </source>
</evidence>
<accession>A0ABY9VJG6</accession>
<evidence type="ECO:0000313" key="8">
    <source>
        <dbReference type="EMBL" id="WNF24570.1"/>
    </source>
</evidence>
<dbReference type="NCBIfam" id="NF033551">
    <property type="entry name" value="transpos_IS1182"/>
    <property type="match status" value="1"/>
</dbReference>
<dbReference type="Pfam" id="PF13751">
    <property type="entry name" value="DDE_Tnp_1_6"/>
    <property type="match status" value="1"/>
</dbReference>
<dbReference type="Pfam" id="PF05598">
    <property type="entry name" value="DUF772"/>
    <property type="match status" value="1"/>
</dbReference>
<name>A0ABY9VJG6_9BACI</name>
<dbReference type="PANTHER" id="PTHR33408:SF2">
    <property type="entry name" value="TRANSPOSASE DDE DOMAIN-CONTAINING PROTEIN"/>
    <property type="match status" value="1"/>
</dbReference>
<dbReference type="EMBL" id="CP134494">
    <property type="protein sequence ID" value="WNF21204.1"/>
    <property type="molecule type" value="Genomic_DNA"/>
</dbReference>